<dbReference type="SMART" id="SM00862">
    <property type="entry name" value="Trans_reg_C"/>
    <property type="match status" value="1"/>
</dbReference>
<dbReference type="SUPFAM" id="SSF48452">
    <property type="entry name" value="TPR-like"/>
    <property type="match status" value="1"/>
</dbReference>
<dbReference type="PANTHER" id="PTHR47691">
    <property type="entry name" value="REGULATOR-RELATED"/>
    <property type="match status" value="1"/>
</dbReference>
<dbReference type="RefSeq" id="WP_175114813.1">
    <property type="nucleotide sequence ID" value="NZ_CADIKF010000067.1"/>
</dbReference>
<dbReference type="InterPro" id="IPR016032">
    <property type="entry name" value="Sig_transdc_resp-reg_C-effctor"/>
</dbReference>
<dbReference type="Gene3D" id="1.10.10.10">
    <property type="entry name" value="Winged helix-like DNA-binding domain superfamily/Winged helix DNA-binding domain"/>
    <property type="match status" value="1"/>
</dbReference>
<dbReference type="SUPFAM" id="SSF46894">
    <property type="entry name" value="C-terminal effector domain of the bipartite response regulators"/>
    <property type="match status" value="1"/>
</dbReference>
<organism evidence="4 5">
    <name type="scientific">Paraburkholderia solisilvae</name>
    <dbReference type="NCBI Taxonomy" id="624376"/>
    <lineage>
        <taxon>Bacteria</taxon>
        <taxon>Pseudomonadati</taxon>
        <taxon>Pseudomonadota</taxon>
        <taxon>Betaproteobacteria</taxon>
        <taxon>Burkholderiales</taxon>
        <taxon>Burkholderiaceae</taxon>
        <taxon>Paraburkholderia</taxon>
    </lineage>
</organism>
<dbReference type="PROSITE" id="PS51755">
    <property type="entry name" value="OMPR_PHOB"/>
    <property type="match status" value="1"/>
</dbReference>
<dbReference type="PRINTS" id="PR00364">
    <property type="entry name" value="DISEASERSIST"/>
</dbReference>
<proteinExistence type="predicted"/>
<evidence type="ECO:0000256" key="2">
    <source>
        <dbReference type="PROSITE-ProRule" id="PRU01091"/>
    </source>
</evidence>
<protein>
    <recommendedName>
        <fullName evidence="3">OmpR/PhoB-type domain-containing protein</fullName>
    </recommendedName>
</protein>
<dbReference type="InterPro" id="IPR011990">
    <property type="entry name" value="TPR-like_helical_dom_sf"/>
</dbReference>
<dbReference type="AlphaFoldDB" id="A0A6J5EVH3"/>
<reference evidence="4 5" key="1">
    <citation type="submission" date="2020-04" db="EMBL/GenBank/DDBJ databases">
        <authorList>
            <person name="De Canck E."/>
        </authorList>
    </citation>
    <scope>NUCLEOTIDE SEQUENCE [LARGE SCALE GENOMIC DNA]</scope>
    <source>
        <strain evidence="4 5">LMG 29739</strain>
    </source>
</reference>
<dbReference type="CDD" id="cd00383">
    <property type="entry name" value="trans_reg_C"/>
    <property type="match status" value="1"/>
</dbReference>
<dbReference type="GO" id="GO:0003677">
    <property type="term" value="F:DNA binding"/>
    <property type="evidence" value="ECO:0007669"/>
    <property type="project" value="UniProtKB-UniRule"/>
</dbReference>
<dbReference type="Gene3D" id="3.40.50.300">
    <property type="entry name" value="P-loop containing nucleotide triphosphate hydrolases"/>
    <property type="match status" value="1"/>
</dbReference>
<dbReference type="EMBL" id="CADIKF010000067">
    <property type="protein sequence ID" value="CAB3769994.1"/>
    <property type="molecule type" value="Genomic_DNA"/>
</dbReference>
<evidence type="ECO:0000259" key="3">
    <source>
        <dbReference type="PROSITE" id="PS51755"/>
    </source>
</evidence>
<dbReference type="InterPro" id="IPR036388">
    <property type="entry name" value="WH-like_DNA-bd_sf"/>
</dbReference>
<gene>
    <name evidence="4" type="ORF">LMG29739_05677</name>
</gene>
<evidence type="ECO:0000313" key="4">
    <source>
        <dbReference type="EMBL" id="CAB3769994.1"/>
    </source>
</evidence>
<dbReference type="SUPFAM" id="SSF52540">
    <property type="entry name" value="P-loop containing nucleoside triphosphate hydrolases"/>
    <property type="match status" value="1"/>
</dbReference>
<evidence type="ECO:0000256" key="1">
    <source>
        <dbReference type="ARBA" id="ARBA00023125"/>
    </source>
</evidence>
<keyword evidence="5" id="KW-1185">Reference proteome</keyword>
<dbReference type="InterPro" id="IPR027417">
    <property type="entry name" value="P-loop_NTPase"/>
</dbReference>
<dbReference type="InterPro" id="IPR001867">
    <property type="entry name" value="OmpR/PhoB-type_DNA-bd"/>
</dbReference>
<keyword evidence="1 2" id="KW-0238">DNA-binding</keyword>
<dbReference type="GO" id="GO:0006355">
    <property type="term" value="P:regulation of DNA-templated transcription"/>
    <property type="evidence" value="ECO:0007669"/>
    <property type="project" value="InterPro"/>
</dbReference>
<feature type="DNA-binding region" description="OmpR/PhoB-type" evidence="2">
    <location>
        <begin position="4"/>
        <end position="102"/>
    </location>
</feature>
<dbReference type="PANTHER" id="PTHR47691:SF3">
    <property type="entry name" value="HTH-TYPE TRANSCRIPTIONAL REGULATOR RV0890C-RELATED"/>
    <property type="match status" value="1"/>
</dbReference>
<accession>A0A6J5EVH3</accession>
<evidence type="ECO:0000313" key="5">
    <source>
        <dbReference type="Proteomes" id="UP000494329"/>
    </source>
</evidence>
<dbReference type="GO" id="GO:0000160">
    <property type="term" value="P:phosphorelay signal transduction system"/>
    <property type="evidence" value="ECO:0007669"/>
    <property type="project" value="InterPro"/>
</dbReference>
<sequence length="959" mass="103095">MALADVISFGPFRLLAAERLLLAGNERVEVGSRALDVLIALAEAAGEVVGQRELMARAWPNIVVGKGSLRVAIAELRKVLGDGQNGVRYIANVTGRGYSFVEHVTCSAAQSSNPLSLQFGPAPASKHKLPARLARMVGREGAVEALSTLLTTRRFVSVVGSGGIGKTTIAVCVAHTLLSDFGEGVYFIDLSAVNDAPLVPSAVAAVLGISVRENDPLPGLMAFLAGRRILLVLDNCEHVIDAAASLTEQLYNDAPQVHILTTSREALRAEGEHVHLLMPLDYPIVKECLTAAEALSFPAVQLFMERAFASGHASTLTDADAPAVAAMCSRLDGIALAIELAGSRVGTYGLQGTARLLSNRFKLLWQGRRSALPRHQTLHAMLDWSFNLLSNRDRRVLVRLSIFVGVFTLEAAQAVATDDQIDAMAVADAVSSLIDKSLIWVAQIDGLVYHRLLDSTMAFAAEKLGLNTEAKEVARRHASYYAQWRSNEEAVGIAAVDDDAASVGHHIGNIRAALEWCFSGAGETAIGVRLAAASAPLFLELSLLLECRRWCEQALASLPNDSADKGIQLALQEALAASTMFTRGNSGEVRKAIEDGLSLANALGDLQRQLNLLAGLNIFMTRIGDFQGATSVAQRSITIAQTIGSPAAIATGEWMLGVSYHLTGDQANAQWHCEQGLKKTTDSRAAHVKYFGYNHRIRGMVALARTLWLRGFPDRAGRIAAQAIDEAITRDHPIDVCIAMIYSTTVLLWRGDLDDAEQLIQRLVGLATRHSLGPYRAVGLAMLGELAIARGDPAEGVLNLRLALALLQSEQHHVLTPAFHRALAEGLLESGAIEEAAATLDAALAQSADRAYSPNVLELHRVRGEIWLRTADANPEAAERAFQLSLEGARAQLSLSLELRSGTALARLWFSQGKPTDAAVLLRSIYDRFEEGHQTKDLVVASQTLTDLERSSAIPDPRR</sequence>
<dbReference type="GO" id="GO:0043531">
    <property type="term" value="F:ADP binding"/>
    <property type="evidence" value="ECO:0007669"/>
    <property type="project" value="InterPro"/>
</dbReference>
<name>A0A6J5EVH3_9BURK</name>
<feature type="domain" description="OmpR/PhoB-type" evidence="3">
    <location>
        <begin position="4"/>
        <end position="102"/>
    </location>
</feature>
<dbReference type="Pfam" id="PF00486">
    <property type="entry name" value="Trans_reg_C"/>
    <property type="match status" value="1"/>
</dbReference>
<dbReference type="Proteomes" id="UP000494329">
    <property type="component" value="Unassembled WGS sequence"/>
</dbReference>
<dbReference type="Gene3D" id="1.25.40.10">
    <property type="entry name" value="Tetratricopeptide repeat domain"/>
    <property type="match status" value="2"/>
</dbReference>